<dbReference type="STRING" id="13035.Dacsa_1858"/>
<dbReference type="PANTHER" id="PTHR39550">
    <property type="entry name" value="SLL0658 PROTEIN"/>
    <property type="match status" value="1"/>
</dbReference>
<dbReference type="AlphaFoldDB" id="K9YWL2"/>
<reference evidence="1" key="1">
    <citation type="submission" date="2012-04" db="EMBL/GenBank/DDBJ databases">
        <title>Finished genome of Dactylococcopsis salina PCC 8305.</title>
        <authorList>
            <consortium name="US DOE Joint Genome Institute"/>
            <person name="Gugger M."/>
            <person name="Coursin T."/>
            <person name="Rippka R."/>
            <person name="Tandeau De Marsac N."/>
            <person name="Huntemann M."/>
            <person name="Wei C.-L."/>
            <person name="Han J."/>
            <person name="Detter J.C."/>
            <person name="Han C."/>
            <person name="Tapia R."/>
            <person name="Daligault H."/>
            <person name="Chen A."/>
            <person name="Krypides N."/>
            <person name="Mavromatis K."/>
            <person name="Markowitz V."/>
            <person name="Szeto E."/>
            <person name="Ivanova N."/>
            <person name="Ovchinnikova G."/>
            <person name="Pagani I."/>
            <person name="Pati A."/>
            <person name="Goodwin L."/>
            <person name="Peters L."/>
            <person name="Pitluck S."/>
            <person name="Woyke T."/>
            <person name="Kerfeld C."/>
        </authorList>
    </citation>
    <scope>NUCLEOTIDE SEQUENCE [LARGE SCALE GENOMIC DNA]</scope>
    <source>
        <strain evidence="1">PCC 8305</strain>
    </source>
</reference>
<keyword evidence="2" id="KW-1185">Reference proteome</keyword>
<dbReference type="Pfam" id="PF11848">
    <property type="entry name" value="DUF3368"/>
    <property type="match status" value="1"/>
</dbReference>
<accession>K9YWL2</accession>
<dbReference type="PATRIC" id="fig|13035.3.peg.2108"/>
<dbReference type="KEGG" id="dsl:Dacsa_1858"/>
<dbReference type="EMBL" id="CP003944">
    <property type="protein sequence ID" value="AFZ50513.1"/>
    <property type="molecule type" value="Genomic_DNA"/>
</dbReference>
<dbReference type="RefSeq" id="WP_015229510.1">
    <property type="nucleotide sequence ID" value="NC_019780.1"/>
</dbReference>
<name>K9YWL2_DACS8</name>
<dbReference type="HOGENOM" id="CLU_115769_0_2_3"/>
<proteinExistence type="predicted"/>
<protein>
    <submittedName>
        <fullName evidence="1">Nucleic acid-binding protein, contains PIN domain</fullName>
    </submittedName>
</protein>
<organism evidence="1 2">
    <name type="scientific">Dactylococcopsis salina (strain PCC 8305)</name>
    <name type="common">Myxobactron salinum</name>
    <dbReference type="NCBI Taxonomy" id="13035"/>
    <lineage>
        <taxon>Bacteria</taxon>
        <taxon>Bacillati</taxon>
        <taxon>Cyanobacteriota</taxon>
        <taxon>Cyanophyceae</taxon>
        <taxon>Nodosilineales</taxon>
        <taxon>Cymatolegaceae</taxon>
        <taxon>Dactylococcopsis</taxon>
    </lineage>
</organism>
<dbReference type="PANTHER" id="PTHR39550:SF1">
    <property type="entry name" value="SLL0658 PROTEIN"/>
    <property type="match status" value="1"/>
</dbReference>
<dbReference type="Proteomes" id="UP000010482">
    <property type="component" value="Chromosome"/>
</dbReference>
<evidence type="ECO:0000313" key="2">
    <source>
        <dbReference type="Proteomes" id="UP000010482"/>
    </source>
</evidence>
<gene>
    <name evidence="1" type="ORF">Dacsa_1858</name>
</gene>
<dbReference type="eggNOG" id="COG2405">
    <property type="taxonomic scope" value="Bacteria"/>
</dbReference>
<evidence type="ECO:0000313" key="1">
    <source>
        <dbReference type="EMBL" id="AFZ50513.1"/>
    </source>
</evidence>
<dbReference type="OrthoDB" id="9796404at2"/>
<sequence length="155" mass="17233">MIVVADTSPICYLILIGEIKVIYSLFDSLYLPQAVYDELNDEGTPQVVKEWLQQLPQQVRVIASSEIKVASLSHLHRGEYEAILLAEIIKAELIIIDEKAGRKSAKQRGLNVTGLLGILKLASNKNLINFTTAIEQLKATNFRVSSSLLQSLLEQ</sequence>
<dbReference type="InterPro" id="IPR021799">
    <property type="entry name" value="PIN-like_prokaryotic"/>
</dbReference>